<organism evidence="4 5">
    <name type="scientific">Corynebacterium xerosis</name>
    <dbReference type="NCBI Taxonomy" id="1725"/>
    <lineage>
        <taxon>Bacteria</taxon>
        <taxon>Bacillati</taxon>
        <taxon>Actinomycetota</taxon>
        <taxon>Actinomycetes</taxon>
        <taxon>Mycobacteriales</taxon>
        <taxon>Corynebacteriaceae</taxon>
        <taxon>Corynebacterium</taxon>
    </lineage>
</organism>
<dbReference type="Gene3D" id="1.20.1260.10">
    <property type="match status" value="1"/>
</dbReference>
<gene>
    <name evidence="4" type="ORF">VVR64_06770</name>
</gene>
<dbReference type="Pfam" id="PF09968">
    <property type="entry name" value="DUF2202"/>
    <property type="match status" value="1"/>
</dbReference>
<reference evidence="4 5" key="1">
    <citation type="journal article" date="2024" name="Fungal Genet. Biol.">
        <title>The porcine skin microbiome exhibits broad fungal antagonism.</title>
        <authorList>
            <person name="De La Cruz K.F."/>
            <person name="Townsend E.C."/>
            <person name="Alex Cheong J.Z."/>
            <person name="Salamzade R."/>
            <person name="Liu A."/>
            <person name="Sandstrom S."/>
            <person name="Davila E."/>
            <person name="Huang L."/>
            <person name="Xu K.H."/>
            <person name="Wu S.Y."/>
            <person name="Meudt J.J."/>
            <person name="Shanmuganayagam D."/>
            <person name="Gibson A.L.F."/>
            <person name="Kalan L.R."/>
        </authorList>
    </citation>
    <scope>NUCLEOTIDE SEQUENCE [LARGE SCALE GENOMIC DNA]</scope>
    <source>
        <strain evidence="4 5">LK2569</strain>
    </source>
</reference>
<comment type="caution">
    <text evidence="4">The sequence shown here is derived from an EMBL/GenBank/DDBJ whole genome shotgun (WGS) entry which is preliminary data.</text>
</comment>
<keyword evidence="2" id="KW-0732">Signal</keyword>
<name>A0ABV3UU88_9CORY</name>
<evidence type="ECO:0000256" key="1">
    <source>
        <dbReference type="SAM" id="MobiDB-lite"/>
    </source>
</evidence>
<feature type="region of interest" description="Disordered" evidence="1">
    <location>
        <begin position="221"/>
        <end position="245"/>
    </location>
</feature>
<dbReference type="EMBL" id="JAYWMA010000006">
    <property type="protein sequence ID" value="MEX3528766.1"/>
    <property type="molecule type" value="Genomic_DNA"/>
</dbReference>
<dbReference type="CDD" id="cd01048">
    <property type="entry name" value="Ferritin_like_AB2"/>
    <property type="match status" value="1"/>
</dbReference>
<dbReference type="InterPro" id="IPR019243">
    <property type="entry name" value="DUF2202"/>
</dbReference>
<accession>A0ABV3UU88</accession>
<evidence type="ECO:0000313" key="4">
    <source>
        <dbReference type="EMBL" id="MEX3528766.1"/>
    </source>
</evidence>
<feature type="domain" description="DUF2202" evidence="3">
    <location>
        <begin position="89"/>
        <end position="221"/>
    </location>
</feature>
<feature type="signal peptide" evidence="2">
    <location>
        <begin position="1"/>
        <end position="28"/>
    </location>
</feature>
<evidence type="ECO:0000259" key="3">
    <source>
        <dbReference type="Pfam" id="PF09968"/>
    </source>
</evidence>
<feature type="chain" id="PRO_5046357755" evidence="2">
    <location>
        <begin position="29"/>
        <end position="245"/>
    </location>
</feature>
<feature type="compositionally biased region" description="Low complexity" evidence="1">
    <location>
        <begin position="39"/>
        <end position="74"/>
    </location>
</feature>
<dbReference type="SUPFAM" id="SSF47240">
    <property type="entry name" value="Ferritin-like"/>
    <property type="match status" value="1"/>
</dbReference>
<protein>
    <submittedName>
        <fullName evidence="4">DUF2202 domain-containing protein</fullName>
    </submittedName>
</protein>
<dbReference type="RefSeq" id="WP_368522451.1">
    <property type="nucleotide sequence ID" value="NZ_JAYWMA010000006.1"/>
</dbReference>
<proteinExistence type="predicted"/>
<feature type="region of interest" description="Disordered" evidence="1">
    <location>
        <begin position="33"/>
        <end position="84"/>
    </location>
</feature>
<sequence>MASNTFPRRRTAALMAASSAAALVLGLAACTSDDPAGPAKSTAADATSASDVNSDSTGASTADATESASTSATDGNGGAAGDVDAQTADDLQFTLEEERMARDLYTALGEKWGTRPFLNIAPAEQRHIDAVVDELDGLGLPSDSKDGEPGVFSIGEIQDLYDGWLERGLTSESEALAVGAELERRDIADLEGFVARTDDPALKDMYEFLLAGSRNHLRAFETAGGADGGAGAGAGRGVGPAQANG</sequence>
<feature type="compositionally biased region" description="Gly residues" evidence="1">
    <location>
        <begin position="225"/>
        <end position="238"/>
    </location>
</feature>
<dbReference type="InterPro" id="IPR012347">
    <property type="entry name" value="Ferritin-like"/>
</dbReference>
<keyword evidence="5" id="KW-1185">Reference proteome</keyword>
<evidence type="ECO:0000256" key="2">
    <source>
        <dbReference type="SAM" id="SignalP"/>
    </source>
</evidence>
<dbReference type="InterPro" id="IPR009078">
    <property type="entry name" value="Ferritin-like_SF"/>
</dbReference>
<evidence type="ECO:0000313" key="5">
    <source>
        <dbReference type="Proteomes" id="UP001558353"/>
    </source>
</evidence>
<dbReference type="Proteomes" id="UP001558353">
    <property type="component" value="Unassembled WGS sequence"/>
</dbReference>